<dbReference type="EMBL" id="NKCK01001147">
    <property type="protein sequence ID" value="RSL74696.1"/>
    <property type="molecule type" value="Genomic_DNA"/>
</dbReference>
<accession>A0A428RAZ1</accession>
<protein>
    <submittedName>
        <fullName evidence="1">Uncharacterized protein</fullName>
    </submittedName>
</protein>
<feature type="non-terminal residue" evidence="1">
    <location>
        <position position="214"/>
    </location>
</feature>
<keyword evidence="2" id="KW-1185">Reference proteome</keyword>
<comment type="caution">
    <text evidence="1">The sequence shown here is derived from an EMBL/GenBank/DDBJ whole genome shotgun (WGS) entry which is preliminary data.</text>
</comment>
<dbReference type="STRING" id="1325735.A0A428RAZ1"/>
<sequence length="214" mass="24215">MGNLHHCKNVIIDDDSRAWGLRPLKQSIGVFPQRTLTSASTRSIHLIRYILYAVLTALAASKLEIADLNISIGCSMENGNRISPFMLPTLLPSPITSLRQLHIVLDPTITNVDGRLPWGSGLVRFLRLFPELSQFSLDFEYRDEQNRFSGVAAMLHIPKLEVLVLSMIDCRGEELTDLILYHRRTIHEIRLNNINLTDGPKSWPSLVNGIRDHL</sequence>
<organism evidence="1 2">
    <name type="scientific">Fusarium oligoseptatum</name>
    <dbReference type="NCBI Taxonomy" id="2604345"/>
    <lineage>
        <taxon>Eukaryota</taxon>
        <taxon>Fungi</taxon>
        <taxon>Dikarya</taxon>
        <taxon>Ascomycota</taxon>
        <taxon>Pezizomycotina</taxon>
        <taxon>Sordariomycetes</taxon>
        <taxon>Hypocreomycetidae</taxon>
        <taxon>Hypocreales</taxon>
        <taxon>Nectriaceae</taxon>
        <taxon>Fusarium</taxon>
        <taxon>Fusarium solani species complex</taxon>
    </lineage>
</organism>
<dbReference type="AlphaFoldDB" id="A0A428RAZ1"/>
<proteinExistence type="predicted"/>
<name>A0A428RAZ1_9HYPO</name>
<evidence type="ECO:0000313" key="1">
    <source>
        <dbReference type="EMBL" id="RSL74696.1"/>
    </source>
</evidence>
<reference evidence="1 2" key="1">
    <citation type="submission" date="2017-06" db="EMBL/GenBank/DDBJ databases">
        <title>Comparative genomic analysis of Ambrosia Fusariam Clade fungi.</title>
        <authorList>
            <person name="Stajich J.E."/>
            <person name="Carrillo J."/>
            <person name="Kijimoto T."/>
            <person name="Eskalen A."/>
            <person name="O'Donnell K."/>
            <person name="Kasson M."/>
        </authorList>
    </citation>
    <scope>NUCLEOTIDE SEQUENCE [LARGE SCALE GENOMIC DNA]</scope>
    <source>
        <strain evidence="1 2">NRRL62579</strain>
    </source>
</reference>
<gene>
    <name evidence="1" type="ORF">CEP52_017899</name>
</gene>
<evidence type="ECO:0000313" key="2">
    <source>
        <dbReference type="Proteomes" id="UP000287144"/>
    </source>
</evidence>
<dbReference type="Proteomes" id="UP000287144">
    <property type="component" value="Unassembled WGS sequence"/>
</dbReference>